<sequence length="171" mass="20209">MLKNKENTIQYIVLAIIAIALPLSLLKKPRKDWIIVFFLKGFISSIIALVAVSHKWMEFPRRLLQDIYESSILFDYIVFPALCVWYNQTTYNSKLKGIILQAFVLYSLPMTVLEWWLEKNTNLIKYNKWTWMHTYLSLAITFLFVRGFMAVVRRFSDNRETSEQVNAKGSR</sequence>
<evidence type="ECO:0000313" key="2">
    <source>
        <dbReference type="EMBL" id="OEF97094.1"/>
    </source>
</evidence>
<feature type="transmembrane region" description="Helical" evidence="1">
    <location>
        <begin position="129"/>
        <end position="149"/>
    </location>
</feature>
<dbReference type="NCBIfam" id="NF041644">
    <property type="entry name" value="CBO0543_fam"/>
    <property type="match status" value="1"/>
</dbReference>
<reference evidence="2 3" key="1">
    <citation type="submission" date="2016-09" db="EMBL/GenBank/DDBJ databases">
        <title>Draft genome sequence for the type strain of Desulfuribacillus alkaliarsenatis AHT28, an obligately anaerobic, sulfidogenic bacterium isolated from Russian soda lake sediments.</title>
        <authorList>
            <person name="Abin C.A."/>
            <person name="Hollibaugh J.T."/>
        </authorList>
    </citation>
    <scope>NUCLEOTIDE SEQUENCE [LARGE SCALE GENOMIC DNA]</scope>
    <source>
        <strain evidence="2 3">AHT28</strain>
    </source>
</reference>
<evidence type="ECO:0000256" key="1">
    <source>
        <dbReference type="SAM" id="Phobius"/>
    </source>
</evidence>
<feature type="transmembrane region" description="Helical" evidence="1">
    <location>
        <begin position="98"/>
        <end position="117"/>
    </location>
</feature>
<protein>
    <submittedName>
        <fullName evidence="2">Uncharacterized protein</fullName>
    </submittedName>
</protein>
<dbReference type="AlphaFoldDB" id="A0A1E5G2D1"/>
<evidence type="ECO:0000313" key="3">
    <source>
        <dbReference type="Proteomes" id="UP000094296"/>
    </source>
</evidence>
<dbReference type="RefSeq" id="WP_069643140.1">
    <property type="nucleotide sequence ID" value="NZ_MIJE01000022.1"/>
</dbReference>
<dbReference type="OrthoDB" id="1683460at2"/>
<accession>A0A1E5G2D1</accession>
<dbReference type="InterPro" id="IPR048147">
    <property type="entry name" value="CBO0543-like"/>
</dbReference>
<feature type="transmembrane region" description="Helical" evidence="1">
    <location>
        <begin position="7"/>
        <end position="26"/>
    </location>
</feature>
<proteinExistence type="predicted"/>
<organism evidence="2 3">
    <name type="scientific">Desulfuribacillus alkaliarsenatis</name>
    <dbReference type="NCBI Taxonomy" id="766136"/>
    <lineage>
        <taxon>Bacteria</taxon>
        <taxon>Bacillati</taxon>
        <taxon>Bacillota</taxon>
        <taxon>Desulfuribacillia</taxon>
        <taxon>Desulfuribacillales</taxon>
        <taxon>Desulfuribacillaceae</taxon>
        <taxon>Desulfuribacillus</taxon>
    </lineage>
</organism>
<dbReference type="STRING" id="766136.BHF68_05710"/>
<keyword evidence="1" id="KW-0472">Membrane</keyword>
<dbReference type="Proteomes" id="UP000094296">
    <property type="component" value="Unassembled WGS sequence"/>
</dbReference>
<feature type="transmembrane region" description="Helical" evidence="1">
    <location>
        <begin position="67"/>
        <end position="86"/>
    </location>
</feature>
<dbReference type="EMBL" id="MIJE01000022">
    <property type="protein sequence ID" value="OEF97094.1"/>
    <property type="molecule type" value="Genomic_DNA"/>
</dbReference>
<gene>
    <name evidence="2" type="ORF">BHF68_05710</name>
</gene>
<comment type="caution">
    <text evidence="2">The sequence shown here is derived from an EMBL/GenBank/DDBJ whole genome shotgun (WGS) entry which is preliminary data.</text>
</comment>
<keyword evidence="3" id="KW-1185">Reference proteome</keyword>
<feature type="transmembrane region" description="Helical" evidence="1">
    <location>
        <begin position="33"/>
        <end position="52"/>
    </location>
</feature>
<keyword evidence="1" id="KW-1133">Transmembrane helix</keyword>
<keyword evidence="1" id="KW-0812">Transmembrane</keyword>
<name>A0A1E5G2D1_9FIRM</name>